<dbReference type="Proteomes" id="UP000284021">
    <property type="component" value="Unassembled WGS sequence"/>
</dbReference>
<protein>
    <submittedName>
        <fullName evidence="3">DUF3418 domain-containing protein</fullName>
    </submittedName>
</protein>
<comment type="caution">
    <text evidence="3">The sequence shown here is derived from an EMBL/GenBank/DDBJ whole genome shotgun (WGS) entry which is preliminary data.</text>
</comment>
<dbReference type="AlphaFoldDB" id="A0A418XNI9"/>
<reference evidence="3 4" key="1">
    <citation type="submission" date="2018-09" db="EMBL/GenBank/DDBJ databases">
        <authorList>
            <person name="Zhu H."/>
        </authorList>
    </citation>
    <scope>NUCLEOTIDE SEQUENCE [LARGE SCALE GENOMIC DNA]</scope>
    <source>
        <strain evidence="3 4">K1S02-6</strain>
    </source>
</reference>
<evidence type="ECO:0000313" key="3">
    <source>
        <dbReference type="EMBL" id="RJG14052.1"/>
    </source>
</evidence>
<feature type="region of interest" description="Disordered" evidence="1">
    <location>
        <begin position="36"/>
        <end position="56"/>
    </location>
</feature>
<evidence type="ECO:0000256" key="1">
    <source>
        <dbReference type="SAM" id="MobiDB-lite"/>
    </source>
</evidence>
<evidence type="ECO:0000259" key="2">
    <source>
        <dbReference type="Pfam" id="PF11898"/>
    </source>
</evidence>
<gene>
    <name evidence="3" type="ORF">D3879_12815</name>
</gene>
<sequence length="56" mass="6682">MCAAKHLQKGKRDPQLLLYRWMLEEYRVPLFAQQLGTKPPLSDKRRAKQWGGWRAE</sequence>
<dbReference type="EMBL" id="QYUR01000002">
    <property type="protein sequence ID" value="RJG14052.1"/>
    <property type="molecule type" value="Genomic_DNA"/>
</dbReference>
<organism evidence="3 4">
    <name type="scientific">Pseudomonas cavernicola</name>
    <dbReference type="NCBI Taxonomy" id="2320866"/>
    <lineage>
        <taxon>Bacteria</taxon>
        <taxon>Pseudomonadati</taxon>
        <taxon>Pseudomonadota</taxon>
        <taxon>Gammaproteobacteria</taxon>
        <taxon>Pseudomonadales</taxon>
        <taxon>Pseudomonadaceae</taxon>
        <taxon>Pseudomonas</taxon>
    </lineage>
</organism>
<evidence type="ECO:0000313" key="4">
    <source>
        <dbReference type="Proteomes" id="UP000284021"/>
    </source>
</evidence>
<name>A0A418XNI9_9PSED</name>
<accession>A0A418XNI9</accession>
<dbReference type="InterPro" id="IPR024590">
    <property type="entry name" value="HrpA_C"/>
</dbReference>
<keyword evidence="4" id="KW-1185">Reference proteome</keyword>
<proteinExistence type="predicted"/>
<dbReference type="Pfam" id="PF11898">
    <property type="entry name" value="DUF3418"/>
    <property type="match status" value="1"/>
</dbReference>
<feature type="domain" description="RNA helicase HrpA C-terminal" evidence="2">
    <location>
        <begin position="5"/>
        <end position="50"/>
    </location>
</feature>